<gene>
    <name evidence="1" type="ORF">EAS64_27315</name>
</gene>
<organism evidence="1 2">
    <name type="scientific">Trebonia kvetii</name>
    <dbReference type="NCBI Taxonomy" id="2480626"/>
    <lineage>
        <taxon>Bacteria</taxon>
        <taxon>Bacillati</taxon>
        <taxon>Actinomycetota</taxon>
        <taxon>Actinomycetes</taxon>
        <taxon>Streptosporangiales</taxon>
        <taxon>Treboniaceae</taxon>
        <taxon>Trebonia</taxon>
    </lineage>
</organism>
<protein>
    <recommendedName>
        <fullName evidence="3">Cupin domain-containing protein</fullName>
    </recommendedName>
</protein>
<evidence type="ECO:0008006" key="3">
    <source>
        <dbReference type="Google" id="ProtNLM"/>
    </source>
</evidence>
<name>A0A6P2BUG5_9ACTN</name>
<keyword evidence="2" id="KW-1185">Reference proteome</keyword>
<dbReference type="AlphaFoldDB" id="A0A6P2BUG5"/>
<dbReference type="SUPFAM" id="SSF51182">
    <property type="entry name" value="RmlC-like cupins"/>
    <property type="match status" value="1"/>
</dbReference>
<accession>A0A6P2BUG5</accession>
<dbReference type="Gene3D" id="2.60.120.10">
    <property type="entry name" value="Jelly Rolls"/>
    <property type="match status" value="1"/>
</dbReference>
<evidence type="ECO:0000313" key="2">
    <source>
        <dbReference type="Proteomes" id="UP000460272"/>
    </source>
</evidence>
<sequence length="141" mass="16121">MSLKGQQESPTYFWEDGGLLKDAPVDFDATFAENMWVSTKPIQFMTFYRNPLKVVPNFTVPRHLHNIDETIIVFQGEYKIEYGDPADGQFVIVKPGCFFTSRAGTPYTMTAGPEGVTYIETWGTPVTSLKTVWYDYGWVRK</sequence>
<dbReference type="EMBL" id="RPFW01000005">
    <property type="protein sequence ID" value="TVZ02749.1"/>
    <property type="molecule type" value="Genomic_DNA"/>
</dbReference>
<reference evidence="1 2" key="1">
    <citation type="submission" date="2018-11" db="EMBL/GenBank/DDBJ databases">
        <title>Trebonia kvetii gen.nov., sp.nov., a novel acidophilic actinobacterium, and proposal of the new actinobacterial family Treboniaceae fam. nov.</title>
        <authorList>
            <person name="Rapoport D."/>
            <person name="Sagova-Mareckova M."/>
            <person name="Sedlacek I."/>
            <person name="Provaznik J."/>
            <person name="Kralova S."/>
            <person name="Pavlinic D."/>
            <person name="Benes V."/>
            <person name="Kopecky J."/>
        </authorList>
    </citation>
    <scope>NUCLEOTIDE SEQUENCE [LARGE SCALE GENOMIC DNA]</scope>
    <source>
        <strain evidence="1 2">15Tr583</strain>
    </source>
</reference>
<proteinExistence type="predicted"/>
<dbReference type="InterPro" id="IPR011051">
    <property type="entry name" value="RmlC_Cupin_sf"/>
</dbReference>
<dbReference type="OrthoDB" id="9794183at2"/>
<comment type="caution">
    <text evidence="1">The sequence shown here is derived from an EMBL/GenBank/DDBJ whole genome shotgun (WGS) entry which is preliminary data.</text>
</comment>
<dbReference type="InterPro" id="IPR014710">
    <property type="entry name" value="RmlC-like_jellyroll"/>
</dbReference>
<evidence type="ECO:0000313" key="1">
    <source>
        <dbReference type="EMBL" id="TVZ02749.1"/>
    </source>
</evidence>
<dbReference type="Proteomes" id="UP000460272">
    <property type="component" value="Unassembled WGS sequence"/>
</dbReference>